<evidence type="ECO:0000256" key="1">
    <source>
        <dbReference type="ARBA" id="ARBA00004173"/>
    </source>
</evidence>
<dbReference type="Proteomes" id="UP000289340">
    <property type="component" value="Chromosome 1"/>
</dbReference>
<comment type="caution">
    <text evidence="6">The sequence shown here is derived from an EMBL/GenBank/DDBJ whole genome shotgun (WGS) entry which is preliminary data.</text>
</comment>
<dbReference type="InterPro" id="IPR007667">
    <property type="entry name" value="Hypoxia_induced_domain"/>
</dbReference>
<dbReference type="InterPro" id="IPR040153">
    <property type="entry name" value="Rcf2"/>
</dbReference>
<accession>A0A445M0P6</accession>
<comment type="subcellular location">
    <subcellularLocation>
        <location evidence="1">Mitochondrion</location>
    </subcellularLocation>
</comment>
<dbReference type="GO" id="GO:0005739">
    <property type="term" value="C:mitochondrion"/>
    <property type="evidence" value="ECO:0007669"/>
    <property type="project" value="UniProtKB-SubCell"/>
</dbReference>
<evidence type="ECO:0000256" key="4">
    <source>
        <dbReference type="ARBA" id="ARBA00023136"/>
    </source>
</evidence>
<sequence>MASRVIEHKLRTVGCLWLSGMSGSIAYNWSRPNMKTGVKIIHASSCYGKVPITRK</sequence>
<dbReference type="Pfam" id="PF04588">
    <property type="entry name" value="HIG_1_N"/>
    <property type="match status" value="1"/>
</dbReference>
<dbReference type="PANTHER" id="PTHR28018:SF2">
    <property type="entry name" value="F18C1.18 PROTEIN-RELATED"/>
    <property type="match status" value="1"/>
</dbReference>
<feature type="domain" description="HIG1" evidence="5">
    <location>
        <begin position="7"/>
        <end position="43"/>
    </location>
</feature>
<reference evidence="6 7" key="1">
    <citation type="submission" date="2018-09" db="EMBL/GenBank/DDBJ databases">
        <title>A high-quality reference genome of wild soybean provides a powerful tool to mine soybean genomes.</title>
        <authorList>
            <person name="Xie M."/>
            <person name="Chung C.Y.L."/>
            <person name="Li M.-W."/>
            <person name="Wong F.-L."/>
            <person name="Chan T.-F."/>
            <person name="Lam H.-M."/>
        </authorList>
    </citation>
    <scope>NUCLEOTIDE SEQUENCE [LARGE SCALE GENOMIC DNA]</scope>
    <source>
        <strain evidence="7">cv. W05</strain>
        <tissue evidence="6">Hypocotyl of etiolated seedlings</tissue>
    </source>
</reference>
<evidence type="ECO:0000256" key="2">
    <source>
        <dbReference type="ARBA" id="ARBA00022692"/>
    </source>
</evidence>
<dbReference type="AlphaFoldDB" id="A0A445M0P6"/>
<keyword evidence="4" id="KW-0472">Membrane</keyword>
<evidence type="ECO:0000313" key="7">
    <source>
        <dbReference type="Proteomes" id="UP000289340"/>
    </source>
</evidence>
<evidence type="ECO:0000313" key="6">
    <source>
        <dbReference type="EMBL" id="RZC29140.1"/>
    </source>
</evidence>
<keyword evidence="2" id="KW-0812">Transmembrane</keyword>
<organism evidence="6 7">
    <name type="scientific">Glycine soja</name>
    <name type="common">Wild soybean</name>
    <dbReference type="NCBI Taxonomy" id="3848"/>
    <lineage>
        <taxon>Eukaryota</taxon>
        <taxon>Viridiplantae</taxon>
        <taxon>Streptophyta</taxon>
        <taxon>Embryophyta</taxon>
        <taxon>Tracheophyta</taxon>
        <taxon>Spermatophyta</taxon>
        <taxon>Magnoliopsida</taxon>
        <taxon>eudicotyledons</taxon>
        <taxon>Gunneridae</taxon>
        <taxon>Pentapetalae</taxon>
        <taxon>rosids</taxon>
        <taxon>fabids</taxon>
        <taxon>Fabales</taxon>
        <taxon>Fabaceae</taxon>
        <taxon>Papilionoideae</taxon>
        <taxon>50 kb inversion clade</taxon>
        <taxon>NPAAA clade</taxon>
        <taxon>indigoferoid/millettioid clade</taxon>
        <taxon>Phaseoleae</taxon>
        <taxon>Glycine</taxon>
        <taxon>Glycine subgen. Soja</taxon>
    </lineage>
</organism>
<proteinExistence type="predicted"/>
<protein>
    <recommendedName>
        <fullName evidence="5">HIG1 domain-containing protein</fullName>
    </recommendedName>
</protein>
<gene>
    <name evidence="6" type="ORF">D0Y65_000930</name>
</gene>
<dbReference type="EMBL" id="QZWG01000001">
    <property type="protein sequence ID" value="RZC29140.1"/>
    <property type="molecule type" value="Genomic_DNA"/>
</dbReference>
<name>A0A445M0P6_GLYSO</name>
<dbReference type="PANTHER" id="PTHR28018">
    <property type="entry name" value="RESPIRATORY SUPERCOMPLEX FACTOR 2, MITOCHONDRIAL"/>
    <property type="match status" value="1"/>
</dbReference>
<evidence type="ECO:0000259" key="5">
    <source>
        <dbReference type="Pfam" id="PF04588"/>
    </source>
</evidence>
<dbReference type="GO" id="GO:0033617">
    <property type="term" value="P:mitochondrial respiratory chain complex IV assembly"/>
    <property type="evidence" value="ECO:0007669"/>
    <property type="project" value="TreeGrafter"/>
</dbReference>
<keyword evidence="3" id="KW-1133">Transmembrane helix</keyword>
<evidence type="ECO:0000256" key="3">
    <source>
        <dbReference type="ARBA" id="ARBA00022989"/>
    </source>
</evidence>
<keyword evidence="7" id="KW-1185">Reference proteome</keyword>
<feature type="non-terminal residue" evidence="6">
    <location>
        <position position="55"/>
    </location>
</feature>